<dbReference type="AlphaFoldDB" id="A0A9D4PWQ2"/>
<dbReference type="Proteomes" id="UP000821837">
    <property type="component" value="Unassembled WGS sequence"/>
</dbReference>
<accession>A0A9D4PWQ2</accession>
<keyword evidence="2" id="KW-1185">Reference proteome</keyword>
<name>A0A9D4PWQ2_RHISA</name>
<evidence type="ECO:0000313" key="2">
    <source>
        <dbReference type="Proteomes" id="UP000821837"/>
    </source>
</evidence>
<comment type="caution">
    <text evidence="1">The sequence shown here is derived from an EMBL/GenBank/DDBJ whole genome shotgun (WGS) entry which is preliminary data.</text>
</comment>
<reference evidence="1" key="2">
    <citation type="submission" date="2021-09" db="EMBL/GenBank/DDBJ databases">
        <authorList>
            <person name="Jia N."/>
            <person name="Wang J."/>
            <person name="Shi W."/>
            <person name="Du L."/>
            <person name="Sun Y."/>
            <person name="Zhan W."/>
            <person name="Jiang J."/>
            <person name="Wang Q."/>
            <person name="Zhang B."/>
            <person name="Ji P."/>
            <person name="Sakyi L.B."/>
            <person name="Cui X."/>
            <person name="Yuan T."/>
            <person name="Jiang B."/>
            <person name="Yang W."/>
            <person name="Lam T.T.-Y."/>
            <person name="Chang Q."/>
            <person name="Ding S."/>
            <person name="Wang X."/>
            <person name="Zhu J."/>
            <person name="Ruan X."/>
            <person name="Zhao L."/>
            <person name="Wei J."/>
            <person name="Que T."/>
            <person name="Du C."/>
            <person name="Cheng J."/>
            <person name="Dai P."/>
            <person name="Han X."/>
            <person name="Huang E."/>
            <person name="Gao Y."/>
            <person name="Liu J."/>
            <person name="Shao H."/>
            <person name="Ye R."/>
            <person name="Li L."/>
            <person name="Wei W."/>
            <person name="Wang X."/>
            <person name="Wang C."/>
            <person name="Huo Q."/>
            <person name="Li W."/>
            <person name="Guo W."/>
            <person name="Chen H."/>
            <person name="Chen S."/>
            <person name="Zhou L."/>
            <person name="Zhou L."/>
            <person name="Ni X."/>
            <person name="Tian J."/>
            <person name="Zhou Y."/>
            <person name="Sheng Y."/>
            <person name="Liu T."/>
            <person name="Pan Y."/>
            <person name="Xia L."/>
            <person name="Li J."/>
            <person name="Zhao F."/>
            <person name="Cao W."/>
        </authorList>
    </citation>
    <scope>NUCLEOTIDE SEQUENCE</scope>
    <source>
        <strain evidence="1">Rsan-2018</strain>
        <tissue evidence="1">Larvae</tissue>
    </source>
</reference>
<organism evidence="1 2">
    <name type="scientific">Rhipicephalus sanguineus</name>
    <name type="common">Brown dog tick</name>
    <name type="synonym">Ixodes sanguineus</name>
    <dbReference type="NCBI Taxonomy" id="34632"/>
    <lineage>
        <taxon>Eukaryota</taxon>
        <taxon>Metazoa</taxon>
        <taxon>Ecdysozoa</taxon>
        <taxon>Arthropoda</taxon>
        <taxon>Chelicerata</taxon>
        <taxon>Arachnida</taxon>
        <taxon>Acari</taxon>
        <taxon>Parasitiformes</taxon>
        <taxon>Ixodida</taxon>
        <taxon>Ixodoidea</taxon>
        <taxon>Ixodidae</taxon>
        <taxon>Rhipicephalinae</taxon>
        <taxon>Rhipicephalus</taxon>
        <taxon>Rhipicephalus</taxon>
    </lineage>
</organism>
<dbReference type="VEuPathDB" id="VectorBase:RSAN_034568"/>
<reference evidence="1" key="1">
    <citation type="journal article" date="2020" name="Cell">
        <title>Large-Scale Comparative Analyses of Tick Genomes Elucidate Their Genetic Diversity and Vector Capacities.</title>
        <authorList>
            <consortium name="Tick Genome and Microbiome Consortium (TIGMIC)"/>
            <person name="Jia N."/>
            <person name="Wang J."/>
            <person name="Shi W."/>
            <person name="Du L."/>
            <person name="Sun Y."/>
            <person name="Zhan W."/>
            <person name="Jiang J.F."/>
            <person name="Wang Q."/>
            <person name="Zhang B."/>
            <person name="Ji P."/>
            <person name="Bell-Sakyi L."/>
            <person name="Cui X.M."/>
            <person name="Yuan T.T."/>
            <person name="Jiang B.G."/>
            <person name="Yang W.F."/>
            <person name="Lam T.T."/>
            <person name="Chang Q.C."/>
            <person name="Ding S.J."/>
            <person name="Wang X.J."/>
            <person name="Zhu J.G."/>
            <person name="Ruan X.D."/>
            <person name="Zhao L."/>
            <person name="Wei J.T."/>
            <person name="Ye R.Z."/>
            <person name="Que T.C."/>
            <person name="Du C.H."/>
            <person name="Zhou Y.H."/>
            <person name="Cheng J.X."/>
            <person name="Dai P.F."/>
            <person name="Guo W.B."/>
            <person name="Han X.H."/>
            <person name="Huang E.J."/>
            <person name="Li L.F."/>
            <person name="Wei W."/>
            <person name="Gao Y.C."/>
            <person name="Liu J.Z."/>
            <person name="Shao H.Z."/>
            <person name="Wang X."/>
            <person name="Wang C.C."/>
            <person name="Yang T.C."/>
            <person name="Huo Q.B."/>
            <person name="Li W."/>
            <person name="Chen H.Y."/>
            <person name="Chen S.E."/>
            <person name="Zhou L.G."/>
            <person name="Ni X.B."/>
            <person name="Tian J.H."/>
            <person name="Sheng Y."/>
            <person name="Liu T."/>
            <person name="Pan Y.S."/>
            <person name="Xia L.Y."/>
            <person name="Li J."/>
            <person name="Zhao F."/>
            <person name="Cao W.C."/>
        </authorList>
    </citation>
    <scope>NUCLEOTIDE SEQUENCE</scope>
    <source>
        <strain evidence="1">Rsan-2018</strain>
    </source>
</reference>
<sequence length="362" mass="40588">MTNYRTKYPADGVCDYIFYDSMYKNHRNTLPGVWAEDVLSILTKALQTDPAKTQFGMGFAFEHRHRLIQDLANTSLKHFWDYKVFHFGILDCPAHGTKQTDMDEVFVALKALDDSVQKARASGNTSYIVLGAVSHTGAWNNYYRDKFGGVFKPDLFISLGHQLRGDPQRSSCVVTPPIILEKPEGLADAHDLYDAVRALASVASQAGGPRFSLSVSMAGRWSKLLPTSKAEIFSACEKGSPRWRFFGRYTEVCKMPPYSTNLLYDVQRYAMRTFDPGTQRMFVYDDEKALCQKLCLAKANNTDVAFGVAVYDLDYEDTDDTCSDLNSMGAYSRFQAVSNVAKFLAHHFTDPSKLAACSSMFP</sequence>
<dbReference type="EMBL" id="JABSTV010001250">
    <property type="protein sequence ID" value="KAH7957101.1"/>
    <property type="molecule type" value="Genomic_DNA"/>
</dbReference>
<gene>
    <name evidence="1" type="ORF">HPB52_015290</name>
</gene>
<proteinExistence type="predicted"/>
<evidence type="ECO:0000313" key="1">
    <source>
        <dbReference type="EMBL" id="KAH7957101.1"/>
    </source>
</evidence>
<protein>
    <submittedName>
        <fullName evidence="1">Uncharacterized protein</fullName>
    </submittedName>
</protein>